<evidence type="ECO:0000313" key="1">
    <source>
        <dbReference type="EMBL" id="GBO20153.1"/>
    </source>
</evidence>
<keyword evidence="3" id="KW-1185">Reference proteome</keyword>
<name>A0A4Y2V4I6_ARAVE</name>
<dbReference type="EMBL" id="BGPR01043535">
    <property type="protein sequence ID" value="GBO20153.1"/>
    <property type="molecule type" value="Genomic_DNA"/>
</dbReference>
<sequence>MWKQCPRSFAGNKETIPQFLIKNIFFPTDLASPSFCFRHPVINHPLIGDHGDQAK</sequence>
<evidence type="ECO:0000313" key="3">
    <source>
        <dbReference type="Proteomes" id="UP000499080"/>
    </source>
</evidence>
<feature type="non-terminal residue" evidence="1">
    <location>
        <position position="55"/>
    </location>
</feature>
<reference evidence="1 3" key="1">
    <citation type="journal article" date="2019" name="Sci. Rep.">
        <title>Orb-weaving spider Araneus ventricosus genome elucidates the spidroin gene catalogue.</title>
        <authorList>
            <person name="Kono N."/>
            <person name="Nakamura H."/>
            <person name="Ohtoshi R."/>
            <person name="Moran D.A.P."/>
            <person name="Shinohara A."/>
            <person name="Yoshida Y."/>
            <person name="Fujiwara M."/>
            <person name="Mori M."/>
            <person name="Tomita M."/>
            <person name="Arakawa K."/>
        </authorList>
    </citation>
    <scope>NUCLEOTIDE SEQUENCE [LARGE SCALE GENOMIC DNA]</scope>
</reference>
<accession>A0A4Y2V4I6</accession>
<evidence type="ECO:0000313" key="2">
    <source>
        <dbReference type="EMBL" id="GBO20259.1"/>
    </source>
</evidence>
<dbReference type="Proteomes" id="UP000499080">
    <property type="component" value="Unassembled WGS sequence"/>
</dbReference>
<dbReference type="EMBL" id="BGPR01043641">
    <property type="protein sequence ID" value="GBO20259.1"/>
    <property type="molecule type" value="Genomic_DNA"/>
</dbReference>
<dbReference type="AlphaFoldDB" id="A0A4Y2V4I6"/>
<gene>
    <name evidence="1" type="ORF">AVEN_146704_1</name>
    <name evidence="2" type="ORF">AVEN_1644_1</name>
</gene>
<organism evidence="1 3">
    <name type="scientific">Araneus ventricosus</name>
    <name type="common">Orbweaver spider</name>
    <name type="synonym">Epeira ventricosa</name>
    <dbReference type="NCBI Taxonomy" id="182803"/>
    <lineage>
        <taxon>Eukaryota</taxon>
        <taxon>Metazoa</taxon>
        <taxon>Ecdysozoa</taxon>
        <taxon>Arthropoda</taxon>
        <taxon>Chelicerata</taxon>
        <taxon>Arachnida</taxon>
        <taxon>Araneae</taxon>
        <taxon>Araneomorphae</taxon>
        <taxon>Entelegynae</taxon>
        <taxon>Araneoidea</taxon>
        <taxon>Araneidae</taxon>
        <taxon>Araneus</taxon>
    </lineage>
</organism>
<protein>
    <submittedName>
        <fullName evidence="1">Uncharacterized protein</fullName>
    </submittedName>
</protein>
<proteinExistence type="predicted"/>
<comment type="caution">
    <text evidence="1">The sequence shown here is derived from an EMBL/GenBank/DDBJ whole genome shotgun (WGS) entry which is preliminary data.</text>
</comment>